<feature type="domain" description="HORMA" evidence="9">
    <location>
        <begin position="15"/>
        <end position="206"/>
    </location>
</feature>
<keyword evidence="5" id="KW-0539">Nucleus</keyword>
<keyword evidence="6" id="KW-0131">Cell cycle</keyword>
<dbReference type="Proteomes" id="UP000677054">
    <property type="component" value="Unassembled WGS sequence"/>
</dbReference>
<evidence type="ECO:0000256" key="1">
    <source>
        <dbReference type="ARBA" id="ARBA00004123"/>
    </source>
</evidence>
<evidence type="ECO:0000256" key="6">
    <source>
        <dbReference type="ARBA" id="ARBA00023306"/>
    </source>
</evidence>
<sequence>MAGTQTEVRNAITVRGSAEIVAEFIDYGINSILYQRGIYPPESFTRAQKYGLTLLVSTDEKIKGFINVVLGQIKEWLEAGKVQKIVMVIASVQKGEPLERWEFGIQYDDTKAQNDPKYKLTGEKTSKKDLQQIQKEIRDVIRQITASVTFLPLLDTLCSFDLQVYGDKSVEMPENWDETQPVMLTNAQEVQLKSFSTDLHTVQSFVSYKLPD</sequence>
<evidence type="ECO:0000313" key="10">
    <source>
        <dbReference type="EMBL" id="CAD7246537.1"/>
    </source>
</evidence>
<accession>A0A7R8XFW3</accession>
<dbReference type="PANTHER" id="PTHR11842">
    <property type="entry name" value="MITOTIC SPINDLE ASSEMBLY CHECKPOINT PROTEIN MAD2"/>
    <property type="match status" value="1"/>
</dbReference>
<dbReference type="Gene3D" id="3.30.900.10">
    <property type="entry name" value="HORMA domain"/>
    <property type="match status" value="1"/>
</dbReference>
<name>A0A7R8XFW3_9CRUS</name>
<dbReference type="EMBL" id="LR900679">
    <property type="protein sequence ID" value="CAD7246537.1"/>
    <property type="molecule type" value="Genomic_DNA"/>
</dbReference>
<dbReference type="EMBL" id="CAJPEV010001162">
    <property type="protein sequence ID" value="CAG0891103.1"/>
    <property type="molecule type" value="Genomic_DNA"/>
</dbReference>
<evidence type="ECO:0000256" key="8">
    <source>
        <dbReference type="ARBA" id="ARBA00076594"/>
    </source>
</evidence>
<evidence type="ECO:0000256" key="7">
    <source>
        <dbReference type="ARBA" id="ARBA00068928"/>
    </source>
</evidence>
<dbReference type="AlphaFoldDB" id="A0A7R8XFW3"/>
<dbReference type="FunFam" id="3.30.900.10:FF:000002">
    <property type="entry name" value="Mitotic spindle assembly checkpoint protein MAD2A"/>
    <property type="match status" value="1"/>
</dbReference>
<comment type="subcellular location">
    <subcellularLocation>
        <location evidence="1">Nucleus</location>
    </subcellularLocation>
</comment>
<dbReference type="OrthoDB" id="1806at2759"/>
<dbReference type="GO" id="GO:0007094">
    <property type="term" value="P:mitotic spindle assembly checkpoint signaling"/>
    <property type="evidence" value="ECO:0007669"/>
    <property type="project" value="TreeGrafter"/>
</dbReference>
<dbReference type="SUPFAM" id="SSF56019">
    <property type="entry name" value="The spindle assembly checkpoint protein mad2"/>
    <property type="match status" value="1"/>
</dbReference>
<keyword evidence="4" id="KW-0498">Mitosis</keyword>
<dbReference type="PROSITE" id="PS50815">
    <property type="entry name" value="HORMA"/>
    <property type="match status" value="1"/>
</dbReference>
<dbReference type="Pfam" id="PF02301">
    <property type="entry name" value="HORMA"/>
    <property type="match status" value="1"/>
</dbReference>
<dbReference type="GO" id="GO:0051301">
    <property type="term" value="P:cell division"/>
    <property type="evidence" value="ECO:0007669"/>
    <property type="project" value="UniProtKB-KW"/>
</dbReference>
<dbReference type="GO" id="GO:0005654">
    <property type="term" value="C:nucleoplasm"/>
    <property type="evidence" value="ECO:0007669"/>
    <property type="project" value="TreeGrafter"/>
</dbReference>
<dbReference type="GO" id="GO:1990728">
    <property type="term" value="C:mitotic spindle assembly checkpoint MAD1-MAD2 complex"/>
    <property type="evidence" value="ECO:0007669"/>
    <property type="project" value="UniProtKB-ARBA"/>
</dbReference>
<organism evidence="10">
    <name type="scientific">Darwinula stevensoni</name>
    <dbReference type="NCBI Taxonomy" id="69355"/>
    <lineage>
        <taxon>Eukaryota</taxon>
        <taxon>Metazoa</taxon>
        <taxon>Ecdysozoa</taxon>
        <taxon>Arthropoda</taxon>
        <taxon>Crustacea</taxon>
        <taxon>Oligostraca</taxon>
        <taxon>Ostracoda</taxon>
        <taxon>Podocopa</taxon>
        <taxon>Podocopida</taxon>
        <taxon>Darwinulocopina</taxon>
        <taxon>Darwinuloidea</taxon>
        <taxon>Darwinulidae</taxon>
        <taxon>Darwinula</taxon>
    </lineage>
</organism>
<protein>
    <recommendedName>
        <fullName evidence="7">Mitotic spindle assembly checkpoint protein MAD2A</fullName>
    </recommendedName>
    <alternativeName>
        <fullName evidence="8">Mitotic arrest deficient 2-like protein 1</fullName>
    </alternativeName>
</protein>
<keyword evidence="3" id="KW-0132">Cell division</keyword>
<dbReference type="InterPro" id="IPR045091">
    <property type="entry name" value="Mad2-like"/>
</dbReference>
<dbReference type="InterPro" id="IPR003511">
    <property type="entry name" value="HORMA_dom"/>
</dbReference>
<reference evidence="10" key="1">
    <citation type="submission" date="2020-11" db="EMBL/GenBank/DDBJ databases">
        <authorList>
            <person name="Tran Van P."/>
        </authorList>
    </citation>
    <scope>NUCLEOTIDE SEQUENCE</scope>
</reference>
<evidence type="ECO:0000256" key="4">
    <source>
        <dbReference type="ARBA" id="ARBA00022776"/>
    </source>
</evidence>
<gene>
    <name evidence="10" type="ORF">DSTB1V02_LOCUS6385</name>
</gene>
<evidence type="ECO:0000313" key="11">
    <source>
        <dbReference type="Proteomes" id="UP000677054"/>
    </source>
</evidence>
<dbReference type="GO" id="GO:0000776">
    <property type="term" value="C:kinetochore"/>
    <property type="evidence" value="ECO:0007669"/>
    <property type="project" value="TreeGrafter"/>
</dbReference>
<comment type="similarity">
    <text evidence="2">Belongs to the MAD2 family.</text>
</comment>
<evidence type="ECO:0000256" key="2">
    <source>
        <dbReference type="ARBA" id="ARBA00010348"/>
    </source>
</evidence>
<evidence type="ECO:0000259" key="9">
    <source>
        <dbReference type="PROSITE" id="PS50815"/>
    </source>
</evidence>
<proteinExistence type="inferred from homology"/>
<evidence type="ECO:0000256" key="3">
    <source>
        <dbReference type="ARBA" id="ARBA00022618"/>
    </source>
</evidence>
<keyword evidence="11" id="KW-1185">Reference proteome</keyword>
<evidence type="ECO:0000256" key="5">
    <source>
        <dbReference type="ARBA" id="ARBA00023242"/>
    </source>
</evidence>
<dbReference type="PANTHER" id="PTHR11842:SF11">
    <property type="entry name" value="MITOTIC SPINDLE ASSEMBLY CHECKPOINT PROTEIN MAD2A"/>
    <property type="match status" value="1"/>
</dbReference>
<dbReference type="InterPro" id="IPR036570">
    <property type="entry name" value="HORMA_dom_sf"/>
</dbReference>